<dbReference type="RefSeq" id="WP_267566838.1">
    <property type="nucleotide sequence ID" value="NZ_JAPNTZ010000011.1"/>
</dbReference>
<dbReference type="EMBL" id="JAPNTZ010000011">
    <property type="protein sequence ID" value="MCY1142383.1"/>
    <property type="molecule type" value="Genomic_DNA"/>
</dbReference>
<organism evidence="1 2">
    <name type="scientific">Paractinoplanes pyxinae</name>
    <dbReference type="NCBI Taxonomy" id="2997416"/>
    <lineage>
        <taxon>Bacteria</taxon>
        <taxon>Bacillati</taxon>
        <taxon>Actinomycetota</taxon>
        <taxon>Actinomycetes</taxon>
        <taxon>Micromonosporales</taxon>
        <taxon>Micromonosporaceae</taxon>
        <taxon>Paractinoplanes</taxon>
    </lineage>
</organism>
<evidence type="ECO:0000313" key="1">
    <source>
        <dbReference type="EMBL" id="MCY1142383.1"/>
    </source>
</evidence>
<sequence length="72" mass="8212">MDTQARPPQVYVVLREVGADTWQVIGEVPRHPGLPARRSRAKAIEEALGRLPTGDERFAVLPRSEWRLAHDW</sequence>
<accession>A0ABT4B7A0</accession>
<protein>
    <submittedName>
        <fullName evidence="1">Uncharacterized protein</fullName>
    </submittedName>
</protein>
<evidence type="ECO:0000313" key="2">
    <source>
        <dbReference type="Proteomes" id="UP001151002"/>
    </source>
</evidence>
<gene>
    <name evidence="1" type="ORF">OWR29_30670</name>
</gene>
<proteinExistence type="predicted"/>
<name>A0ABT4B7A0_9ACTN</name>
<keyword evidence="2" id="KW-1185">Reference proteome</keyword>
<reference evidence="1" key="1">
    <citation type="submission" date="2022-11" db="EMBL/GenBank/DDBJ databases">
        <authorList>
            <person name="Somphong A."/>
            <person name="Phongsopitanun W."/>
        </authorList>
    </citation>
    <scope>NUCLEOTIDE SEQUENCE</scope>
    <source>
        <strain evidence="1">Pm04-4</strain>
    </source>
</reference>
<comment type="caution">
    <text evidence="1">The sequence shown here is derived from an EMBL/GenBank/DDBJ whole genome shotgun (WGS) entry which is preliminary data.</text>
</comment>
<dbReference type="Proteomes" id="UP001151002">
    <property type="component" value="Unassembled WGS sequence"/>
</dbReference>